<dbReference type="AlphaFoldDB" id="A0A4U7AS91"/>
<comment type="caution">
    <text evidence="1">The sequence shown here is derived from an EMBL/GenBank/DDBJ whole genome shotgun (WGS) entry which is preliminary data.</text>
</comment>
<evidence type="ECO:0000313" key="2">
    <source>
        <dbReference type="Proteomes" id="UP000308133"/>
    </source>
</evidence>
<reference evidence="1 2" key="1">
    <citation type="submission" date="2018-02" db="EMBL/GenBank/DDBJ databases">
        <title>Draft genome sequences of Elsinoe sp., causing black scab on jojoba.</title>
        <authorList>
            <person name="Stodart B."/>
            <person name="Jeffress S."/>
            <person name="Ash G."/>
            <person name="Arun Chinnappa K."/>
        </authorList>
    </citation>
    <scope>NUCLEOTIDE SEQUENCE [LARGE SCALE GENOMIC DNA]</scope>
    <source>
        <strain evidence="1 2">Hillstone_2</strain>
    </source>
</reference>
<name>A0A4U7AS91_9PEZI</name>
<dbReference type="Proteomes" id="UP000308133">
    <property type="component" value="Unassembled WGS sequence"/>
</dbReference>
<gene>
    <name evidence="1" type="ORF">C1H76_6714</name>
</gene>
<evidence type="ECO:0000313" key="1">
    <source>
        <dbReference type="EMBL" id="TKX21173.1"/>
    </source>
</evidence>
<sequence>MLDRHEPCFDKPFIASWAITQANGLPPCITRVCAEARAVAFETGSLQHHPFVHGRDNNDWDQDAYPDFAETHGNRLLWVDSQRDRVLTHYTTATNEEIEEDALHGDPLQYAIHHAAHLGIGEPVIALELIHWFTHFNDPYERSKFSRWSAKELAEIMQAVPSWTITVLRPIFVFAKPDVVTGLFGLLDDAPVQLVDIDDQDRLCSYFALGDRDGVTVSRQVSLDDIQQALVQVEEDMQWLFRCEQSMPAYRVAVMFRLYTGEVHVEIDKDSGRPIRVVPETKRRSDFQVQTT</sequence>
<protein>
    <submittedName>
        <fullName evidence="1">Uncharacterized protein</fullName>
    </submittedName>
</protein>
<proteinExistence type="predicted"/>
<organism evidence="1 2">
    <name type="scientific">Elsinoe australis</name>
    <dbReference type="NCBI Taxonomy" id="40998"/>
    <lineage>
        <taxon>Eukaryota</taxon>
        <taxon>Fungi</taxon>
        <taxon>Dikarya</taxon>
        <taxon>Ascomycota</taxon>
        <taxon>Pezizomycotina</taxon>
        <taxon>Dothideomycetes</taxon>
        <taxon>Dothideomycetidae</taxon>
        <taxon>Myriangiales</taxon>
        <taxon>Elsinoaceae</taxon>
        <taxon>Elsinoe</taxon>
    </lineage>
</organism>
<dbReference type="EMBL" id="PTQR01000082">
    <property type="protein sequence ID" value="TKX21173.1"/>
    <property type="molecule type" value="Genomic_DNA"/>
</dbReference>
<accession>A0A4U7AS91</accession>